<evidence type="ECO:0000256" key="1">
    <source>
        <dbReference type="SAM" id="SignalP"/>
    </source>
</evidence>
<keyword evidence="1" id="KW-0732">Signal</keyword>
<evidence type="ECO:0000313" key="2">
    <source>
        <dbReference type="EMBL" id="EFA85440.1"/>
    </source>
</evidence>
<organism evidence="2 3">
    <name type="scientific">Heterostelium pallidum (strain ATCC 26659 / Pp 5 / PN500)</name>
    <name type="common">Cellular slime mold</name>
    <name type="synonym">Polysphondylium pallidum</name>
    <dbReference type="NCBI Taxonomy" id="670386"/>
    <lineage>
        <taxon>Eukaryota</taxon>
        <taxon>Amoebozoa</taxon>
        <taxon>Evosea</taxon>
        <taxon>Eumycetozoa</taxon>
        <taxon>Dictyostelia</taxon>
        <taxon>Acytosteliales</taxon>
        <taxon>Acytosteliaceae</taxon>
        <taxon>Heterostelium</taxon>
    </lineage>
</organism>
<reference evidence="2 3" key="1">
    <citation type="journal article" date="2011" name="Genome Res.">
        <title>Phylogeny-wide analysis of social amoeba genomes highlights ancient origins for complex intercellular communication.</title>
        <authorList>
            <person name="Heidel A.J."/>
            <person name="Lawal H.M."/>
            <person name="Felder M."/>
            <person name="Schilde C."/>
            <person name="Helps N.R."/>
            <person name="Tunggal B."/>
            <person name="Rivero F."/>
            <person name="John U."/>
            <person name="Schleicher M."/>
            <person name="Eichinger L."/>
            <person name="Platzer M."/>
            <person name="Noegel A.A."/>
            <person name="Schaap P."/>
            <person name="Gloeckner G."/>
        </authorList>
    </citation>
    <scope>NUCLEOTIDE SEQUENCE [LARGE SCALE GENOMIC DNA]</scope>
    <source>
        <strain evidence="3">ATCC 26659 / Pp 5 / PN500</strain>
    </source>
</reference>
<keyword evidence="3" id="KW-1185">Reference proteome</keyword>
<protein>
    <submittedName>
        <fullName evidence="2">Uncharacterized protein</fullName>
    </submittedName>
</protein>
<feature type="signal peptide" evidence="1">
    <location>
        <begin position="1"/>
        <end position="20"/>
    </location>
</feature>
<comment type="caution">
    <text evidence="2">The sequence shown here is derived from an EMBL/GenBank/DDBJ whole genome shotgun (WGS) entry which is preliminary data.</text>
</comment>
<dbReference type="InParanoid" id="D3AZ57"/>
<dbReference type="GeneID" id="31356926"/>
<evidence type="ECO:0000313" key="3">
    <source>
        <dbReference type="Proteomes" id="UP000001396"/>
    </source>
</evidence>
<gene>
    <name evidence="2" type="ORF">PPL_01397</name>
</gene>
<dbReference type="RefSeq" id="XP_020437549.1">
    <property type="nucleotide sequence ID" value="XM_020572406.1"/>
</dbReference>
<proteinExistence type="predicted"/>
<accession>D3AZ57</accession>
<feature type="chain" id="PRO_5003040717" evidence="1">
    <location>
        <begin position="21"/>
        <end position="40"/>
    </location>
</feature>
<dbReference type="Proteomes" id="UP000001396">
    <property type="component" value="Unassembled WGS sequence"/>
</dbReference>
<dbReference type="EMBL" id="ADBJ01000007">
    <property type="protein sequence ID" value="EFA85440.1"/>
    <property type="molecule type" value="Genomic_DNA"/>
</dbReference>
<name>D3AZ57_HETP5</name>
<sequence length="40" mass="4449">MSRNLIKYTLLFVLVVVVNTICLAEEEADKTCAHTLIAVN</sequence>
<dbReference type="AlphaFoldDB" id="D3AZ57"/>